<reference evidence="5 6" key="1">
    <citation type="submission" date="2021-03" db="EMBL/GenBank/DDBJ databases">
        <title>Genomic Encyclopedia of Type Strains, Phase IV (KMG-IV): sequencing the most valuable type-strain genomes for metagenomic binning, comparative biology and taxonomic classification.</title>
        <authorList>
            <person name="Goeker M."/>
        </authorList>
    </citation>
    <scope>NUCLEOTIDE SEQUENCE [LARGE SCALE GENOMIC DNA]</scope>
    <source>
        <strain evidence="5 6">DSM 27138</strain>
    </source>
</reference>
<dbReference type="InterPro" id="IPR017871">
    <property type="entry name" value="ABC_transporter-like_CS"/>
</dbReference>
<evidence type="ECO:0000256" key="1">
    <source>
        <dbReference type="ARBA" id="ARBA00022448"/>
    </source>
</evidence>
<keyword evidence="1" id="KW-0813">Transport</keyword>
<evidence type="ECO:0000256" key="3">
    <source>
        <dbReference type="ARBA" id="ARBA00022840"/>
    </source>
</evidence>
<dbReference type="InterPro" id="IPR013563">
    <property type="entry name" value="Oligopep_ABC_C"/>
</dbReference>
<organism evidence="5 6">
    <name type="scientific">Symbiobacterium terraclitae</name>
    <dbReference type="NCBI Taxonomy" id="557451"/>
    <lineage>
        <taxon>Bacteria</taxon>
        <taxon>Bacillati</taxon>
        <taxon>Bacillota</taxon>
        <taxon>Clostridia</taxon>
        <taxon>Eubacteriales</taxon>
        <taxon>Symbiobacteriaceae</taxon>
        <taxon>Symbiobacterium</taxon>
    </lineage>
</organism>
<dbReference type="PROSITE" id="PS00211">
    <property type="entry name" value="ABC_TRANSPORTER_1"/>
    <property type="match status" value="1"/>
</dbReference>
<dbReference type="RefSeq" id="WP_209465655.1">
    <property type="nucleotide sequence ID" value="NZ_JAGGLG010000005.1"/>
</dbReference>
<dbReference type="Pfam" id="PF08352">
    <property type="entry name" value="oligo_HPY"/>
    <property type="match status" value="1"/>
</dbReference>
<sequence>MNLIELENVSVYFRSERNRNERVGALVGMNLKIAPGEIIAVVGESGCGKTTLGKVITDIYQPTEGRILYKGKDLRSLTRQEYREYRLAVQMIHQDSYAALNPNRTIFQSLSLPLLQHRLVRNRQQAWDELYNLFGEIGLTPPEQFLEKYPHQLSGGQRQRILLARALSVKPSLIVADEPVSMVDVSLRISLLDLMARANKKYGISFVYITHDLGTARYIAHHGRIAVMYLGRMVEMNQIQAALDHPAHPYFHALIAAVPEADPTLRGERLRQLPLRSFDMPSVVNAPPGCKFHPRCPYAEEVCAREEPGLREYEGGMVACHLVEKIRAGGREGK</sequence>
<gene>
    <name evidence="5" type="ORF">J2Z79_000896</name>
</gene>
<dbReference type="SMART" id="SM00382">
    <property type="entry name" value="AAA"/>
    <property type="match status" value="1"/>
</dbReference>
<comment type="caution">
    <text evidence="5">The sequence shown here is derived from an EMBL/GenBank/DDBJ whole genome shotgun (WGS) entry which is preliminary data.</text>
</comment>
<dbReference type="PANTHER" id="PTHR43776">
    <property type="entry name" value="TRANSPORT ATP-BINDING PROTEIN"/>
    <property type="match status" value="1"/>
</dbReference>
<keyword evidence="2" id="KW-0547">Nucleotide-binding</keyword>
<proteinExistence type="predicted"/>
<protein>
    <submittedName>
        <fullName evidence="5">Peptide/nickel transport system ATP-binding protein</fullName>
    </submittedName>
</protein>
<feature type="domain" description="ABC transporter" evidence="4">
    <location>
        <begin position="4"/>
        <end position="255"/>
    </location>
</feature>
<keyword evidence="6" id="KW-1185">Reference proteome</keyword>
<dbReference type="SUPFAM" id="SSF52540">
    <property type="entry name" value="P-loop containing nucleoside triphosphate hydrolases"/>
    <property type="match status" value="1"/>
</dbReference>
<dbReference type="CDD" id="cd03257">
    <property type="entry name" value="ABC_NikE_OppD_transporters"/>
    <property type="match status" value="1"/>
</dbReference>
<dbReference type="PROSITE" id="PS50893">
    <property type="entry name" value="ABC_TRANSPORTER_2"/>
    <property type="match status" value="1"/>
</dbReference>
<dbReference type="Proteomes" id="UP001519289">
    <property type="component" value="Unassembled WGS sequence"/>
</dbReference>
<evidence type="ECO:0000313" key="5">
    <source>
        <dbReference type="EMBL" id="MBP2017513.1"/>
    </source>
</evidence>
<dbReference type="Pfam" id="PF00005">
    <property type="entry name" value="ABC_tran"/>
    <property type="match status" value="1"/>
</dbReference>
<accession>A0ABS4JPP9</accession>
<dbReference type="InterPro" id="IPR003593">
    <property type="entry name" value="AAA+_ATPase"/>
</dbReference>
<evidence type="ECO:0000313" key="6">
    <source>
        <dbReference type="Proteomes" id="UP001519289"/>
    </source>
</evidence>
<name>A0ABS4JPP9_9FIRM</name>
<dbReference type="NCBIfam" id="TIGR01727">
    <property type="entry name" value="oligo_HPY"/>
    <property type="match status" value="1"/>
</dbReference>
<dbReference type="PANTHER" id="PTHR43776:SF8">
    <property type="entry name" value="ABC TRANSPORTER, ATP-BINDING PROTEIN"/>
    <property type="match status" value="1"/>
</dbReference>
<evidence type="ECO:0000259" key="4">
    <source>
        <dbReference type="PROSITE" id="PS50893"/>
    </source>
</evidence>
<dbReference type="InterPro" id="IPR050319">
    <property type="entry name" value="ABC_transp_ATP-bind"/>
</dbReference>
<keyword evidence="3 5" id="KW-0067">ATP-binding</keyword>
<dbReference type="Gene3D" id="3.40.50.300">
    <property type="entry name" value="P-loop containing nucleotide triphosphate hydrolases"/>
    <property type="match status" value="1"/>
</dbReference>
<dbReference type="InterPro" id="IPR003439">
    <property type="entry name" value="ABC_transporter-like_ATP-bd"/>
</dbReference>
<dbReference type="InterPro" id="IPR027417">
    <property type="entry name" value="P-loop_NTPase"/>
</dbReference>
<dbReference type="GO" id="GO:0005524">
    <property type="term" value="F:ATP binding"/>
    <property type="evidence" value="ECO:0007669"/>
    <property type="project" value="UniProtKB-KW"/>
</dbReference>
<dbReference type="EMBL" id="JAGGLG010000005">
    <property type="protein sequence ID" value="MBP2017513.1"/>
    <property type="molecule type" value="Genomic_DNA"/>
</dbReference>
<evidence type="ECO:0000256" key="2">
    <source>
        <dbReference type="ARBA" id="ARBA00022741"/>
    </source>
</evidence>